<comment type="function">
    <text evidence="3">Catalyzes the condensation of isopentenyl diphosphate (IPP) with allylic pyrophosphates generating different type of terpenoids.</text>
</comment>
<dbReference type="OrthoDB" id="3774674at2"/>
<evidence type="ECO:0000256" key="3">
    <source>
        <dbReference type="HAMAP-Rule" id="MF_01139"/>
    </source>
</evidence>
<dbReference type="HAMAP" id="MF_01139">
    <property type="entry name" value="ISPT"/>
    <property type="match status" value="1"/>
</dbReference>
<comment type="subunit">
    <text evidence="3">Homodimer.</text>
</comment>
<dbReference type="GO" id="GO:0033850">
    <property type="term" value="F:Z-farnesyl diphosphate synthase activity"/>
    <property type="evidence" value="ECO:0007669"/>
    <property type="project" value="TreeGrafter"/>
</dbReference>
<reference evidence="4 5" key="1">
    <citation type="submission" date="2018-11" db="EMBL/GenBank/DDBJ databases">
        <title>Draft genome of Simplicispira Flexivirga sp. BO-16.</title>
        <authorList>
            <person name="Im W.T."/>
        </authorList>
    </citation>
    <scope>NUCLEOTIDE SEQUENCE [LARGE SCALE GENOMIC DNA]</scope>
    <source>
        <strain evidence="4 5">BO-16</strain>
    </source>
</reference>
<dbReference type="RefSeq" id="WP_123269738.1">
    <property type="nucleotide sequence ID" value="NZ_RJJQ01000001.1"/>
</dbReference>
<dbReference type="CDD" id="cd00475">
    <property type="entry name" value="Cis_IPPS"/>
    <property type="match status" value="1"/>
</dbReference>
<dbReference type="GO" id="GO:0005886">
    <property type="term" value="C:plasma membrane"/>
    <property type="evidence" value="ECO:0007669"/>
    <property type="project" value="TreeGrafter"/>
</dbReference>
<dbReference type="GO" id="GO:0000287">
    <property type="term" value="F:magnesium ion binding"/>
    <property type="evidence" value="ECO:0007669"/>
    <property type="project" value="UniProtKB-UniRule"/>
</dbReference>
<dbReference type="Proteomes" id="UP000271678">
    <property type="component" value="Unassembled WGS sequence"/>
</dbReference>
<dbReference type="PANTHER" id="PTHR10291">
    <property type="entry name" value="DEHYDRODOLICHYL DIPHOSPHATE SYNTHASE FAMILY MEMBER"/>
    <property type="match status" value="1"/>
</dbReference>
<dbReference type="GO" id="GO:0045547">
    <property type="term" value="F:ditrans,polycis-polyprenyl diphosphate synthase [(2E,6E)-farnesyl diphosphate specific] activity"/>
    <property type="evidence" value="ECO:0007669"/>
    <property type="project" value="TreeGrafter"/>
</dbReference>
<dbReference type="Gene3D" id="3.40.1180.10">
    <property type="entry name" value="Decaprenyl diphosphate synthase-like"/>
    <property type="match status" value="1"/>
</dbReference>
<feature type="binding site" evidence="3">
    <location>
        <position position="183"/>
    </location>
    <ligand>
        <name>substrate</name>
    </ligand>
</feature>
<feature type="binding site" evidence="3">
    <location>
        <position position="37"/>
    </location>
    <ligand>
        <name>substrate</name>
    </ligand>
</feature>
<feature type="active site" evidence="3">
    <location>
        <position position="19"/>
    </location>
</feature>
<keyword evidence="1 3" id="KW-0808">Transferase</keyword>
<feature type="binding site" evidence="3">
    <location>
        <position position="202"/>
    </location>
    <ligand>
        <name>Mg(2+)</name>
        <dbReference type="ChEBI" id="CHEBI:18420"/>
    </ligand>
</feature>
<dbReference type="PANTHER" id="PTHR10291:SF43">
    <property type="entry name" value="DEHYDRODOLICHYL DIPHOSPHATE SYNTHASE COMPLEX SUBUNIT DHDDS"/>
    <property type="match status" value="1"/>
</dbReference>
<comment type="similarity">
    <text evidence="2">Belongs to the UPP synthase family. Z-FPP synthase subfamily.</text>
</comment>
<comment type="caution">
    <text evidence="4">The sequence shown here is derived from an EMBL/GenBank/DDBJ whole genome shotgun (WGS) entry which is preliminary data.</text>
</comment>
<keyword evidence="3" id="KW-0460">Magnesium</keyword>
<dbReference type="SUPFAM" id="SSF64005">
    <property type="entry name" value="Undecaprenyl diphosphate synthase"/>
    <property type="match status" value="1"/>
</dbReference>
<keyword evidence="3" id="KW-0479">Metal-binding</keyword>
<feature type="binding site" evidence="3">
    <location>
        <position position="24"/>
    </location>
    <ligand>
        <name>substrate</name>
    </ligand>
</feature>
<feature type="binding site" evidence="3">
    <location>
        <position position="19"/>
    </location>
    <ligand>
        <name>Mg(2+)</name>
        <dbReference type="ChEBI" id="CHEBI:18420"/>
    </ligand>
</feature>
<evidence type="ECO:0000313" key="5">
    <source>
        <dbReference type="Proteomes" id="UP000271678"/>
    </source>
</evidence>
<dbReference type="PROSITE" id="PS01066">
    <property type="entry name" value="UPP_SYNTHASE"/>
    <property type="match status" value="1"/>
</dbReference>
<dbReference type="InterPro" id="IPR001441">
    <property type="entry name" value="UPP_synth-like"/>
</dbReference>
<evidence type="ECO:0000256" key="2">
    <source>
        <dbReference type="ARBA" id="ARBA00038453"/>
    </source>
</evidence>
<comment type="cofactor">
    <cofactor evidence="3">
        <name>Mg(2+)</name>
        <dbReference type="ChEBI" id="CHEBI:18420"/>
    </cofactor>
    <text evidence="3">Binds 2 magnesium ions per subunit.</text>
</comment>
<feature type="active site" description="Proton acceptor" evidence="3">
    <location>
        <position position="68"/>
    </location>
</feature>
<comment type="caution">
    <text evidence="3">Lacks conserved residue(s) required for the propagation of feature annotation.</text>
</comment>
<protein>
    <recommendedName>
        <fullName evidence="3">Isoprenyl transferase</fullName>
        <ecNumber evidence="3">2.5.1.-</ecNumber>
    </recommendedName>
</protein>
<dbReference type="GO" id="GO:0016094">
    <property type="term" value="P:polyprenol biosynthetic process"/>
    <property type="evidence" value="ECO:0007669"/>
    <property type="project" value="TreeGrafter"/>
</dbReference>
<sequence length="233" mass="25720">MTTASTSTELPTHIGIIMDGNRRWAKAAGFAQASVGHRYGADHLEDMLGWLTARGIRHASVYVLSADNIRKRSGEEVDYLFRLIKEVVPQKVQNTGEWQLHIAGDLGLLPDQSAAALRKAVAATAARRSHLTLAIGYDPKQEMVDAVRAMLAVGERPDDASLETAITEHLSGGPIKDIDLVIRTSGERRISGFFPWQSQRAEIVFCDKLWPAFDERDLDDALAEFARRRASQG</sequence>
<dbReference type="EMBL" id="RJJQ01000001">
    <property type="protein sequence ID" value="RNI25471.1"/>
    <property type="molecule type" value="Genomic_DNA"/>
</dbReference>
<dbReference type="AlphaFoldDB" id="A0A3M9MIW0"/>
<proteinExistence type="inferred from homology"/>
<dbReference type="InterPro" id="IPR036424">
    <property type="entry name" value="UPP_synth-like_sf"/>
</dbReference>
<keyword evidence="5" id="KW-1185">Reference proteome</keyword>
<feature type="binding site" evidence="3">
    <location>
        <begin position="65"/>
        <end position="67"/>
    </location>
    <ligand>
        <name>substrate</name>
    </ligand>
</feature>
<feature type="binding site" evidence="3">
    <location>
        <position position="72"/>
    </location>
    <ligand>
        <name>substrate</name>
    </ligand>
</feature>
<dbReference type="NCBIfam" id="TIGR00055">
    <property type="entry name" value="uppS"/>
    <property type="match status" value="1"/>
</dbReference>
<organism evidence="4 5">
    <name type="scientific">Flexivirga caeni</name>
    <dbReference type="NCBI Taxonomy" id="2294115"/>
    <lineage>
        <taxon>Bacteria</taxon>
        <taxon>Bacillati</taxon>
        <taxon>Actinomycetota</taxon>
        <taxon>Actinomycetes</taxon>
        <taxon>Micrococcales</taxon>
        <taxon>Dermacoccaceae</taxon>
        <taxon>Flexivirga</taxon>
    </lineage>
</organism>
<feature type="binding site" evidence="3">
    <location>
        <begin position="189"/>
        <end position="191"/>
    </location>
    <ligand>
        <name>substrate</name>
    </ligand>
</feature>
<dbReference type="Pfam" id="PF01255">
    <property type="entry name" value="Prenyltransf"/>
    <property type="match status" value="1"/>
</dbReference>
<dbReference type="EC" id="2.5.1.-" evidence="3"/>
<evidence type="ECO:0000256" key="1">
    <source>
        <dbReference type="ARBA" id="ARBA00022679"/>
    </source>
</evidence>
<feature type="binding site" evidence="3">
    <location>
        <begin position="20"/>
        <end position="23"/>
    </location>
    <ligand>
        <name>substrate</name>
    </ligand>
</feature>
<evidence type="ECO:0000313" key="4">
    <source>
        <dbReference type="EMBL" id="RNI25471.1"/>
    </source>
</evidence>
<name>A0A3M9MIW0_9MICO</name>
<dbReference type="InterPro" id="IPR018520">
    <property type="entry name" value="UPP_synth-like_CS"/>
</dbReference>
<accession>A0A3M9MIW0</accession>
<gene>
    <name evidence="4" type="primary">uppS</name>
    <name evidence="4" type="ORF">EFY87_02325</name>
</gene>